<organism evidence="3 4">
    <name type="scientific">Geomonas diazotrophica</name>
    <dbReference type="NCBI Taxonomy" id="2843197"/>
    <lineage>
        <taxon>Bacteria</taxon>
        <taxon>Pseudomonadati</taxon>
        <taxon>Thermodesulfobacteriota</taxon>
        <taxon>Desulfuromonadia</taxon>
        <taxon>Geobacterales</taxon>
        <taxon>Geobacteraceae</taxon>
        <taxon>Geomonas</taxon>
    </lineage>
</organism>
<dbReference type="NCBIfam" id="TIGR02608">
    <property type="entry name" value="delta_60_rpt"/>
    <property type="match status" value="2"/>
</dbReference>
<reference evidence="3 4" key="1">
    <citation type="submission" date="2021-06" db="EMBL/GenBank/DDBJ databases">
        <title>Gemonas diversity in paddy soil.</title>
        <authorList>
            <person name="Liu G."/>
        </authorList>
    </citation>
    <scope>NUCLEOTIDE SEQUENCE [LARGE SCALE GENOMIC DNA]</scope>
    <source>
        <strain evidence="3 4">RG29</strain>
    </source>
</reference>
<feature type="domain" description="MBG" evidence="2">
    <location>
        <begin position="917"/>
        <end position="987"/>
    </location>
</feature>
<feature type="domain" description="MBG" evidence="2">
    <location>
        <begin position="993"/>
        <end position="1070"/>
    </location>
</feature>
<evidence type="ECO:0000259" key="2">
    <source>
        <dbReference type="Pfam" id="PF18676"/>
    </source>
</evidence>
<accession>A0ABX8JEK2</accession>
<dbReference type="Pfam" id="PF17164">
    <property type="entry name" value="DUF5122"/>
    <property type="match status" value="8"/>
</dbReference>
<dbReference type="InterPro" id="IPR041286">
    <property type="entry name" value="MBG_2"/>
</dbReference>
<dbReference type="InterPro" id="IPR013431">
    <property type="entry name" value="Delta_60_rpt"/>
</dbReference>
<protein>
    <recommendedName>
        <fullName evidence="2">MBG domain-containing protein</fullName>
    </recommendedName>
</protein>
<name>A0ABX8JEK2_9BACT</name>
<dbReference type="EMBL" id="CP076724">
    <property type="protein sequence ID" value="QWV96193.1"/>
    <property type="molecule type" value="Genomic_DNA"/>
</dbReference>
<evidence type="ECO:0000256" key="1">
    <source>
        <dbReference type="SAM" id="MobiDB-lite"/>
    </source>
</evidence>
<dbReference type="Pfam" id="PF18676">
    <property type="entry name" value="MBG_2"/>
    <property type="match status" value="3"/>
</dbReference>
<evidence type="ECO:0000313" key="3">
    <source>
        <dbReference type="EMBL" id="QWV96193.1"/>
    </source>
</evidence>
<gene>
    <name evidence="3" type="ORF">KP005_12465</name>
</gene>
<keyword evidence="4" id="KW-1185">Reference proteome</keyword>
<evidence type="ECO:0000313" key="4">
    <source>
        <dbReference type="Proteomes" id="UP000683493"/>
    </source>
</evidence>
<feature type="compositionally biased region" description="Basic and acidic residues" evidence="1">
    <location>
        <begin position="14"/>
        <end position="23"/>
    </location>
</feature>
<dbReference type="Proteomes" id="UP000683493">
    <property type="component" value="Chromosome"/>
</dbReference>
<proteinExistence type="predicted"/>
<sequence>MREVAAARRAPVPDAREMPRGPGRETRRSLVAIVLLSLLLALTASPSLAISPGLDGFGIYNGGSVAISGSVHAIAQQRQDGKIVIGGDFTLAGAAQTRRNIARINPDGTLDTSFVPPLLDGPVHALALQPDPVSSANPDLVLIGGGFTTAGATSRKGVARLSGGDGSLDPGFDPVTTPAPVSVNAMLLLPGGSGILVGGTFAEIKAGVATRNLAGVSVAGAASGELSWSYLGGLGNDAGNVAVHALALQDGSVLVGGEFATPWSANIARFSASGEYDAGFRPPAPGGGVRALAVQEDRYILVGGDFSGGLLARDYLARLKEDGTRDDGFDAGFIQAAGARVSSLLPQPDGKILVAGEFAVGPPLAQRRNLARLNLDGSLSAVTFPPADGAIRALARQGDGKILAGGDFANIGAAPRTSLARFYPEQGALDDDLPQLVDDPWEMVVRTSLGTDGSTYLAGTFTTLMGNAAPYNARLKQDWSLDRSFGPLELEQRVFSIAQLPDRGMLLAGEFLTVNGVPQRELVQVDRAGVPGPASFNTAVDSRLNAGWGWISALVQPADGTLAEDGMFYVGGYSDAVSTWRYLSRFKGSGERDESFVPPAELDGVVTFLAIQRGNLLLVGTDTGKVLRLLPDGSLDPAWNGGTPVQFPGEVDTLLELPDGGILVAGNLKYPGSVTDPVTGLPVPLWRNLVRLGGDGAVDEGFVFESRSSNPVYPSLITNVTLQADGGMLVYGIFDRLYDGFGTVLDRSCLARVTAEGRLDPSLDLAIPVPGWGPGGLVNSVTLQPDGKMLVAGDFVGVGGRNKLARFANGWSSEELSVSPAGDTVTWLRSGSAPELWRVSFDYSENPDAAAPVWIPLGQAHRIPGGWQLDRLDLPSLGTDVNRYLRARGVVAGEAGSAGDLVESVRLYRLRPRKVTVTVTAHAKEKIYGAADPPLTYSFAPPLNGADRISGELSRVSGENVGSHAINRGTLALGSGYDLVFNGASLTITQAPLLVKADDQAKTAGFANPPLTATFSGLAPWDSAASLGGAPLITTAVDAATPRGSYPIHAELGNITSANYRYSFADGSFTVAGRPQSITFAQPPPKVYGAPPFAAGGSAGSGLPVSYVSSNPAAAVVVGGEIRITGAGSTVITASQGGDGFWDPAPEVPVTLAVAKAPLRVVAEDKSRAYLTPNPELTAAYLGFVNGEGNSVLTGAPALATLASLSSPAGSYSIVAGAGTLQAANYQLVPVNGTLTVYRSCQEITFPAIPERTFGDPPFQIVASACSGLPLGFRSSNPDVARVDGDVITITGAGSAVITASQGGGGDLETAPEKSQPFVVHRNGQQVSFTSPAQKVVGDPPFDLEGSASSGLPLSYRSSDPAVATVEGSTVTVVGAGTTVISALQEGSGNYLPALPVSRTLAVAQEGTPPQLSLSTLNAGASTANPVLNIMGSAADVSGIASLRVAGSERSADAALFSSAVMLADGENSIVVTARDGAGNATTHTFSVTLDALAPVLAVSVPADNSVTDAVSCAVTGTAPPGSTVSMAVNGAALQLLQVGGGGFTGSALLAEGVNTIELNAELDGRSARVKRSVTFNPAAPALSVNDPVQDLRTEAESVTIRGTAGSAAAGRVQIEAGGAVFAPEVAAGLFQQQLPLALGENRITVRASSADGTTSVAHRNLVRIGLIGGDLDGNGSVDIRDALQLLRISLGAEPATAAALAHGDLAPLVNGVPRPDGVIDVGDLLVLLRRIVGVLHF</sequence>
<dbReference type="Pfam" id="PF09136">
    <property type="entry name" value="Glucodextran_B"/>
    <property type="match status" value="2"/>
</dbReference>
<dbReference type="CDD" id="cd14256">
    <property type="entry name" value="Dockerin_I"/>
    <property type="match status" value="1"/>
</dbReference>
<feature type="region of interest" description="Disordered" evidence="1">
    <location>
        <begin position="1"/>
        <end position="23"/>
    </location>
</feature>
<feature type="domain" description="MBG" evidence="2">
    <location>
        <begin position="1159"/>
        <end position="1236"/>
    </location>
</feature>